<dbReference type="Proteomes" id="UP000507222">
    <property type="component" value="Unassembled WGS sequence"/>
</dbReference>
<protein>
    <submittedName>
        <fullName evidence="1">Uncharacterized protein</fullName>
    </submittedName>
</protein>
<gene>
    <name evidence="1" type="ORF">CURHAP_LOCUS47137</name>
</gene>
<accession>A0A6J5VIY7</accession>
<dbReference type="EMBL" id="CAEKDK010000007">
    <property type="protein sequence ID" value="CAB4288896.1"/>
    <property type="molecule type" value="Genomic_DNA"/>
</dbReference>
<dbReference type="AlphaFoldDB" id="A0A6J5VIY7"/>
<proteinExistence type="predicted"/>
<evidence type="ECO:0000313" key="2">
    <source>
        <dbReference type="Proteomes" id="UP000507222"/>
    </source>
</evidence>
<reference evidence="1 2" key="1">
    <citation type="submission" date="2020-05" db="EMBL/GenBank/DDBJ databases">
        <authorList>
            <person name="Campoy J."/>
            <person name="Schneeberger K."/>
            <person name="Spophaly S."/>
        </authorList>
    </citation>
    <scope>NUCLEOTIDE SEQUENCE [LARGE SCALE GENOMIC DNA]</scope>
    <source>
        <strain evidence="1">PruArmRojPasFocal</strain>
    </source>
</reference>
<sequence>MRSPLLLRDAGGIRSDGEREMVIERTAEFRPLESGERYLDAASSAELITSPVLPNVIRKIKSLCA</sequence>
<organism evidence="1 2">
    <name type="scientific">Prunus armeniaca</name>
    <name type="common">Apricot</name>
    <name type="synonym">Armeniaca vulgaris</name>
    <dbReference type="NCBI Taxonomy" id="36596"/>
    <lineage>
        <taxon>Eukaryota</taxon>
        <taxon>Viridiplantae</taxon>
        <taxon>Streptophyta</taxon>
        <taxon>Embryophyta</taxon>
        <taxon>Tracheophyta</taxon>
        <taxon>Spermatophyta</taxon>
        <taxon>Magnoliopsida</taxon>
        <taxon>eudicotyledons</taxon>
        <taxon>Gunneridae</taxon>
        <taxon>Pentapetalae</taxon>
        <taxon>rosids</taxon>
        <taxon>fabids</taxon>
        <taxon>Rosales</taxon>
        <taxon>Rosaceae</taxon>
        <taxon>Amygdaloideae</taxon>
        <taxon>Amygdaleae</taxon>
        <taxon>Prunus</taxon>
    </lineage>
</organism>
<evidence type="ECO:0000313" key="1">
    <source>
        <dbReference type="EMBL" id="CAB4288896.1"/>
    </source>
</evidence>
<name>A0A6J5VIY7_PRUAR</name>